<dbReference type="GO" id="GO:0008270">
    <property type="term" value="F:zinc ion binding"/>
    <property type="evidence" value="ECO:0007669"/>
    <property type="project" value="UniProtKB-KW"/>
</dbReference>
<evidence type="ECO:0000256" key="3">
    <source>
        <dbReference type="ARBA" id="ARBA00005884"/>
    </source>
</evidence>
<feature type="region of interest" description="Disordered" evidence="12">
    <location>
        <begin position="168"/>
        <end position="227"/>
    </location>
</feature>
<evidence type="ECO:0000256" key="11">
    <source>
        <dbReference type="PROSITE-ProRule" id="PRU00175"/>
    </source>
</evidence>
<keyword evidence="5" id="KW-0808">Transferase</keyword>
<evidence type="ECO:0000256" key="9">
    <source>
        <dbReference type="ARBA" id="ARBA00022786"/>
    </source>
</evidence>
<keyword evidence="8 11" id="KW-0863">Zinc-finger</keyword>
<dbReference type="GO" id="GO:0061630">
    <property type="term" value="F:ubiquitin protein ligase activity"/>
    <property type="evidence" value="ECO:0007669"/>
    <property type="project" value="UniProtKB-EC"/>
</dbReference>
<feature type="compositionally biased region" description="Basic residues" evidence="12">
    <location>
        <begin position="518"/>
        <end position="530"/>
    </location>
</feature>
<dbReference type="STRING" id="33097.A0A150GFC8"/>
<dbReference type="InterPro" id="IPR002867">
    <property type="entry name" value="IBR_dom"/>
</dbReference>
<proteinExistence type="inferred from homology"/>
<dbReference type="Gene3D" id="1.20.120.1750">
    <property type="match status" value="1"/>
</dbReference>
<dbReference type="PANTHER" id="PTHR11685">
    <property type="entry name" value="RBR FAMILY RING FINGER AND IBR DOMAIN-CONTAINING"/>
    <property type="match status" value="1"/>
</dbReference>
<accession>A0A150GFC8</accession>
<reference evidence="16" key="1">
    <citation type="journal article" date="2016" name="Nat. Commun.">
        <title>The Gonium pectorale genome demonstrates co-option of cell cycle regulation during the evolution of multicellularity.</title>
        <authorList>
            <person name="Hanschen E.R."/>
            <person name="Marriage T.N."/>
            <person name="Ferris P.J."/>
            <person name="Hamaji T."/>
            <person name="Toyoda A."/>
            <person name="Fujiyama A."/>
            <person name="Neme R."/>
            <person name="Noguchi H."/>
            <person name="Minakuchi Y."/>
            <person name="Suzuki M."/>
            <person name="Kawai-Toyooka H."/>
            <person name="Smith D.R."/>
            <person name="Sparks H."/>
            <person name="Anderson J."/>
            <person name="Bakaric R."/>
            <person name="Luria V."/>
            <person name="Karger A."/>
            <person name="Kirschner M.W."/>
            <person name="Durand P.M."/>
            <person name="Michod R.E."/>
            <person name="Nozaki H."/>
            <person name="Olson B.J."/>
        </authorList>
    </citation>
    <scope>NUCLEOTIDE SEQUENCE [LARGE SCALE GENOMIC DNA]</scope>
    <source>
        <strain evidence="16">NIES-2863</strain>
    </source>
</reference>
<evidence type="ECO:0000256" key="4">
    <source>
        <dbReference type="ARBA" id="ARBA00012251"/>
    </source>
</evidence>
<keyword evidence="10" id="KW-0862">Zinc</keyword>
<dbReference type="InterPro" id="IPR013083">
    <property type="entry name" value="Znf_RING/FYVE/PHD"/>
</dbReference>
<dbReference type="PROSITE" id="PS50089">
    <property type="entry name" value="ZF_RING_2"/>
    <property type="match status" value="1"/>
</dbReference>
<feature type="region of interest" description="Disordered" evidence="12">
    <location>
        <begin position="232"/>
        <end position="251"/>
    </location>
</feature>
<feature type="compositionally biased region" description="Low complexity" evidence="12">
    <location>
        <begin position="217"/>
        <end position="227"/>
    </location>
</feature>
<dbReference type="InterPro" id="IPR044066">
    <property type="entry name" value="TRIAD_supradom"/>
</dbReference>
<gene>
    <name evidence="15" type="ORF">GPECTOR_26g464</name>
</gene>
<comment type="function">
    <text evidence="2">Might act as an E3 ubiquitin-protein ligase, or as part of E3 complex, which accepts ubiquitin from specific E2 ubiquitin-conjugating enzymes and then transfers it to substrates.</text>
</comment>
<organism evidence="15 16">
    <name type="scientific">Gonium pectorale</name>
    <name type="common">Green alga</name>
    <dbReference type="NCBI Taxonomy" id="33097"/>
    <lineage>
        <taxon>Eukaryota</taxon>
        <taxon>Viridiplantae</taxon>
        <taxon>Chlorophyta</taxon>
        <taxon>core chlorophytes</taxon>
        <taxon>Chlorophyceae</taxon>
        <taxon>CS clade</taxon>
        <taxon>Chlamydomonadales</taxon>
        <taxon>Volvocaceae</taxon>
        <taxon>Gonium</taxon>
    </lineage>
</organism>
<dbReference type="OrthoDB" id="541961at2759"/>
<feature type="region of interest" description="Disordered" evidence="12">
    <location>
        <begin position="507"/>
        <end position="546"/>
    </location>
</feature>
<feature type="domain" description="RING-type" evidence="13">
    <location>
        <begin position="270"/>
        <end position="327"/>
    </location>
</feature>
<dbReference type="CDD" id="cd22584">
    <property type="entry name" value="Rcat_RBR_unk"/>
    <property type="match status" value="1"/>
</dbReference>
<keyword evidence="16" id="KW-1185">Reference proteome</keyword>
<evidence type="ECO:0000256" key="5">
    <source>
        <dbReference type="ARBA" id="ARBA00022679"/>
    </source>
</evidence>
<name>A0A150GFC8_GONPE</name>
<evidence type="ECO:0000256" key="8">
    <source>
        <dbReference type="ARBA" id="ARBA00022771"/>
    </source>
</evidence>
<dbReference type="InterPro" id="IPR031127">
    <property type="entry name" value="E3_UB_ligase_RBR"/>
</dbReference>
<dbReference type="SUPFAM" id="SSF57850">
    <property type="entry name" value="RING/U-box"/>
    <property type="match status" value="3"/>
</dbReference>
<dbReference type="Gene3D" id="3.30.40.10">
    <property type="entry name" value="Zinc/RING finger domain, C3HC4 (zinc finger)"/>
    <property type="match status" value="1"/>
</dbReference>
<dbReference type="Pfam" id="PF01485">
    <property type="entry name" value="IBR"/>
    <property type="match status" value="2"/>
</dbReference>
<evidence type="ECO:0000259" key="14">
    <source>
        <dbReference type="PROSITE" id="PS51873"/>
    </source>
</evidence>
<sequence>MELSSASGVDDVDFVQLVQVDSQLAEVRNKQGQLTAAQLSAQQAAQAQAARESRTVAEVLDEHERRNARIAQHDAAFARRLANVDRRTWQRIGDEIEEPINLPPPRPLPKVDEAAALGGAPALGSAPAPGATAPAGLAAAGAAAGGIGHTQTTCPPSRMATRAQSRSAGACASPCGGARSSGAPAGAGSGAPAAPASSSGRTGCRQHDPAPAAKAQRTGAASTAGAVARSASAGAGAGSGPSSSAGKRGPKPSAAAAAAAAAPEGPTIECVCCFDQFPLDQVSCAGSDAPSSSTAAAGCGHYFCAACMTQYVLGAVKDRKFPVMCPMASGCKVALSTDAVMEALRRHPKEQQAFGLLQAEQAIPPRLRTYCPHKNCSVPLQRPEEGDIPAEGPTSCPACNRMFCLRCLIPGWHHGYTCADFQKLPAHLRSAEDAAMLQYSARQQWKQCPHCKQMVERSEGCNHMKCRCGREFCYACGAEYVSKAPTPDNVHGTPGCACPLFDVPPDEEPEEQAANPQGRRRRNRRNRNRGGARYDPPPDQAAEGAQAWQPPAGYVYVQPAPWAGYAPVLPAAYGQPAQPYGEQYYPYGGGAPDQEQGDNGLWRGGREVIRRRCRNSASIYDCPWGQKCWYWHDEDDDMR</sequence>
<keyword evidence="9" id="KW-0833">Ubl conjugation pathway</keyword>
<dbReference type="AlphaFoldDB" id="A0A150GFC8"/>
<evidence type="ECO:0000256" key="12">
    <source>
        <dbReference type="SAM" id="MobiDB-lite"/>
    </source>
</evidence>
<feature type="domain" description="RING-type" evidence="14">
    <location>
        <begin position="266"/>
        <end position="502"/>
    </location>
</feature>
<evidence type="ECO:0000256" key="10">
    <source>
        <dbReference type="ARBA" id="ARBA00022833"/>
    </source>
</evidence>
<keyword evidence="7" id="KW-0677">Repeat</keyword>
<comment type="caution">
    <text evidence="15">The sequence shown here is derived from an EMBL/GenBank/DDBJ whole genome shotgun (WGS) entry which is preliminary data.</text>
</comment>
<evidence type="ECO:0000256" key="2">
    <source>
        <dbReference type="ARBA" id="ARBA00003976"/>
    </source>
</evidence>
<dbReference type="CDD" id="cd22582">
    <property type="entry name" value="BRcat_RBR_unk"/>
    <property type="match status" value="1"/>
</dbReference>
<evidence type="ECO:0000256" key="6">
    <source>
        <dbReference type="ARBA" id="ARBA00022723"/>
    </source>
</evidence>
<dbReference type="EC" id="2.3.2.31" evidence="4"/>
<dbReference type="PROSITE" id="PS00518">
    <property type="entry name" value="ZF_RING_1"/>
    <property type="match status" value="1"/>
</dbReference>
<dbReference type="SMART" id="SM00647">
    <property type="entry name" value="IBR"/>
    <property type="match status" value="2"/>
</dbReference>
<evidence type="ECO:0000259" key="13">
    <source>
        <dbReference type="PROSITE" id="PS50089"/>
    </source>
</evidence>
<evidence type="ECO:0000313" key="16">
    <source>
        <dbReference type="Proteomes" id="UP000075714"/>
    </source>
</evidence>
<dbReference type="InterPro" id="IPR001841">
    <property type="entry name" value="Znf_RING"/>
</dbReference>
<comment type="catalytic activity">
    <reaction evidence="1">
        <text>[E2 ubiquitin-conjugating enzyme]-S-ubiquitinyl-L-cysteine + [acceptor protein]-L-lysine = [E2 ubiquitin-conjugating enzyme]-L-cysteine + [acceptor protein]-N(6)-ubiquitinyl-L-lysine.</text>
        <dbReference type="EC" id="2.3.2.31"/>
    </reaction>
</comment>
<dbReference type="InterPro" id="IPR017907">
    <property type="entry name" value="Znf_RING_CS"/>
</dbReference>
<dbReference type="EMBL" id="LSYV01000027">
    <property type="protein sequence ID" value="KXZ48561.1"/>
    <property type="molecule type" value="Genomic_DNA"/>
</dbReference>
<dbReference type="Proteomes" id="UP000075714">
    <property type="component" value="Unassembled WGS sequence"/>
</dbReference>
<dbReference type="PROSITE" id="PS51873">
    <property type="entry name" value="TRIAD"/>
    <property type="match status" value="1"/>
</dbReference>
<evidence type="ECO:0000313" key="15">
    <source>
        <dbReference type="EMBL" id="KXZ48561.1"/>
    </source>
</evidence>
<dbReference type="GO" id="GO:0016567">
    <property type="term" value="P:protein ubiquitination"/>
    <property type="evidence" value="ECO:0007669"/>
    <property type="project" value="InterPro"/>
</dbReference>
<keyword evidence="6" id="KW-0479">Metal-binding</keyword>
<protein>
    <recommendedName>
        <fullName evidence="4">RBR-type E3 ubiquitin transferase</fullName>
        <ecNumber evidence="4">2.3.2.31</ecNumber>
    </recommendedName>
</protein>
<evidence type="ECO:0000256" key="1">
    <source>
        <dbReference type="ARBA" id="ARBA00001798"/>
    </source>
</evidence>
<dbReference type="SMART" id="SM00184">
    <property type="entry name" value="RING"/>
    <property type="match status" value="2"/>
</dbReference>
<feature type="compositionally biased region" description="Low complexity" evidence="12">
    <location>
        <begin position="168"/>
        <end position="200"/>
    </location>
</feature>
<evidence type="ECO:0000256" key="7">
    <source>
        <dbReference type="ARBA" id="ARBA00022737"/>
    </source>
</evidence>
<comment type="similarity">
    <text evidence="3">Belongs to the RBR family. Ariadne subfamily.</text>
</comment>